<name>A0A7C2YSQ7_9CREN</name>
<comment type="caution">
    <text evidence="1">The sequence shown here is derived from an EMBL/GenBank/DDBJ whole genome shotgun (WGS) entry which is preliminary data.</text>
</comment>
<dbReference type="Proteomes" id="UP000885664">
    <property type="component" value="Unassembled WGS sequence"/>
</dbReference>
<accession>A0A7C2YSQ7</accession>
<gene>
    <name evidence="1" type="ORF">ENO36_04185</name>
</gene>
<protein>
    <submittedName>
        <fullName evidence="1">Uncharacterized protein</fullName>
    </submittedName>
</protein>
<evidence type="ECO:0000313" key="1">
    <source>
        <dbReference type="EMBL" id="HEU98034.1"/>
    </source>
</evidence>
<organism evidence="1">
    <name type="scientific">Fervidicoccus fontis</name>
    <dbReference type="NCBI Taxonomy" id="683846"/>
    <lineage>
        <taxon>Archaea</taxon>
        <taxon>Thermoproteota</taxon>
        <taxon>Thermoprotei</taxon>
        <taxon>Fervidicoccales</taxon>
        <taxon>Fervidicoccaceae</taxon>
        <taxon>Fervidicoccus</taxon>
    </lineage>
</organism>
<dbReference type="EMBL" id="DSFE01000093">
    <property type="protein sequence ID" value="HEU98034.1"/>
    <property type="molecule type" value="Genomic_DNA"/>
</dbReference>
<sequence>MAITTYEEEVQLRILTGKEVGKLIGKMGANRVAVISVSNLICNVLSGSAIASFMENGGGVAYNFIVEPLKTEEELAERIRNYNPDTIILSYGGELPVDDLKKSLRKMLKALGQKKVNANLILHVRAYLAGGLDYSLEDSEVKNYLENNKLFVYTADLDHGIMIMNKIDLVDGKPRLTPLLYVSISFEHNVLLNKSLAGRKVLFEK</sequence>
<reference evidence="1" key="1">
    <citation type="journal article" date="2020" name="mSystems">
        <title>Genome- and Community-Level Interaction Insights into Carbon Utilization and Element Cycling Functions of Hydrothermarchaeota in Hydrothermal Sediment.</title>
        <authorList>
            <person name="Zhou Z."/>
            <person name="Liu Y."/>
            <person name="Xu W."/>
            <person name="Pan J."/>
            <person name="Luo Z.H."/>
            <person name="Li M."/>
        </authorList>
    </citation>
    <scope>NUCLEOTIDE SEQUENCE [LARGE SCALE GENOMIC DNA]</scope>
    <source>
        <strain evidence="1">SpSt-1259</strain>
    </source>
</reference>
<proteinExistence type="predicted"/>
<dbReference type="AlphaFoldDB" id="A0A7C2YSQ7"/>